<evidence type="ECO:0000313" key="4">
    <source>
        <dbReference type="EMBL" id="KMZ70454.1"/>
    </source>
</evidence>
<keyword evidence="1" id="KW-0694">RNA-binding</keyword>
<evidence type="ECO:0000256" key="1">
    <source>
        <dbReference type="PROSITE-ProRule" id="PRU00176"/>
    </source>
</evidence>
<name>A0A0K9PNA4_ZOSMR</name>
<comment type="caution">
    <text evidence="4">The sequence shown here is derived from an EMBL/GenBank/DDBJ whole genome shotgun (WGS) entry which is preliminary data.</text>
</comment>
<keyword evidence="5" id="KW-1185">Reference proteome</keyword>
<dbReference type="SUPFAM" id="SSF54928">
    <property type="entry name" value="RNA-binding domain, RBD"/>
    <property type="match status" value="1"/>
</dbReference>
<dbReference type="Pfam" id="PF00076">
    <property type="entry name" value="RRM_1"/>
    <property type="match status" value="1"/>
</dbReference>
<dbReference type="PANTHER" id="PTHR32343:SF29">
    <property type="entry name" value="RNA-BINDING (RRM_RBD_RNP MOTIFS) FAMILY PROTEIN"/>
    <property type="match status" value="1"/>
</dbReference>
<dbReference type="STRING" id="29655.A0A0K9PNA4"/>
<evidence type="ECO:0000313" key="5">
    <source>
        <dbReference type="Proteomes" id="UP000036987"/>
    </source>
</evidence>
<protein>
    <submittedName>
        <fullName evidence="4">RNA recognition motif containing protein</fullName>
    </submittedName>
</protein>
<evidence type="ECO:0000256" key="2">
    <source>
        <dbReference type="SAM" id="MobiDB-lite"/>
    </source>
</evidence>
<dbReference type="SMART" id="SM00360">
    <property type="entry name" value="RRM"/>
    <property type="match status" value="1"/>
</dbReference>
<dbReference type="PROSITE" id="PS50102">
    <property type="entry name" value="RRM"/>
    <property type="match status" value="1"/>
</dbReference>
<reference evidence="5" key="1">
    <citation type="journal article" date="2016" name="Nature">
        <title>The genome of the seagrass Zostera marina reveals angiosperm adaptation to the sea.</title>
        <authorList>
            <person name="Olsen J.L."/>
            <person name="Rouze P."/>
            <person name="Verhelst B."/>
            <person name="Lin Y.-C."/>
            <person name="Bayer T."/>
            <person name="Collen J."/>
            <person name="Dattolo E."/>
            <person name="De Paoli E."/>
            <person name="Dittami S."/>
            <person name="Maumus F."/>
            <person name="Michel G."/>
            <person name="Kersting A."/>
            <person name="Lauritano C."/>
            <person name="Lohaus R."/>
            <person name="Toepel M."/>
            <person name="Tonon T."/>
            <person name="Vanneste K."/>
            <person name="Amirebrahimi M."/>
            <person name="Brakel J."/>
            <person name="Bostroem C."/>
            <person name="Chovatia M."/>
            <person name="Grimwood J."/>
            <person name="Jenkins J.W."/>
            <person name="Jueterbock A."/>
            <person name="Mraz A."/>
            <person name="Stam W.T."/>
            <person name="Tice H."/>
            <person name="Bornberg-Bauer E."/>
            <person name="Green P.J."/>
            <person name="Pearson G.A."/>
            <person name="Procaccini G."/>
            <person name="Duarte C.M."/>
            <person name="Schmutz J."/>
            <person name="Reusch T.B.H."/>
            <person name="Van de Peer Y."/>
        </authorList>
    </citation>
    <scope>NUCLEOTIDE SEQUENCE [LARGE SCALE GENOMIC DNA]</scope>
    <source>
        <strain evidence="5">cv. Finnish</strain>
    </source>
</reference>
<dbReference type="InterPro" id="IPR012677">
    <property type="entry name" value="Nucleotide-bd_a/b_plait_sf"/>
</dbReference>
<dbReference type="InterPro" id="IPR035979">
    <property type="entry name" value="RBD_domain_sf"/>
</dbReference>
<sequence>MTVRTIKISNISMSASEKDIVEFFSFSGDIEYVEMQSESERSQLAYVTFKDPQGAETAILLSGATIIDMCATITAVENYQLPPEALKRAKSTGEFPIADSAVLKAEDVTSTMLAKGFVLGKDALSKAKEFDQKHSLTSNAAATMTTLDQKIGLSEKISVGTAVVNEKVKEVDNIFHVSETTKSALATAEQKVSNAGSVLMKNRYILTGASWVTNAFNKVAKTAEDVSVMTKDKMEKAEEEKKVAVARERSGMVNEYAQFHFDDEPLPGEPATLPVDSTGEGKKPGAI</sequence>
<dbReference type="EMBL" id="LFYR01000728">
    <property type="protein sequence ID" value="KMZ70454.1"/>
    <property type="molecule type" value="Genomic_DNA"/>
</dbReference>
<proteinExistence type="predicted"/>
<dbReference type="Proteomes" id="UP000036987">
    <property type="component" value="Unassembled WGS sequence"/>
</dbReference>
<accession>A0A0K9PNA4</accession>
<dbReference type="InterPro" id="IPR000504">
    <property type="entry name" value="RRM_dom"/>
</dbReference>
<feature type="region of interest" description="Disordered" evidence="2">
    <location>
        <begin position="260"/>
        <end position="287"/>
    </location>
</feature>
<dbReference type="AlphaFoldDB" id="A0A0K9PNA4"/>
<dbReference type="GO" id="GO:0003723">
    <property type="term" value="F:RNA binding"/>
    <property type="evidence" value="ECO:0007669"/>
    <property type="project" value="UniProtKB-UniRule"/>
</dbReference>
<organism evidence="4 5">
    <name type="scientific">Zostera marina</name>
    <name type="common">Eelgrass</name>
    <dbReference type="NCBI Taxonomy" id="29655"/>
    <lineage>
        <taxon>Eukaryota</taxon>
        <taxon>Viridiplantae</taxon>
        <taxon>Streptophyta</taxon>
        <taxon>Embryophyta</taxon>
        <taxon>Tracheophyta</taxon>
        <taxon>Spermatophyta</taxon>
        <taxon>Magnoliopsida</taxon>
        <taxon>Liliopsida</taxon>
        <taxon>Zosteraceae</taxon>
        <taxon>Zostera</taxon>
    </lineage>
</organism>
<evidence type="ECO:0000259" key="3">
    <source>
        <dbReference type="PROSITE" id="PS50102"/>
    </source>
</evidence>
<dbReference type="PANTHER" id="PTHR32343">
    <property type="entry name" value="SERINE/ARGININE-RICH SPLICING FACTOR"/>
    <property type="match status" value="1"/>
</dbReference>
<gene>
    <name evidence="4" type="ORF">ZOSMA_19G00360</name>
</gene>
<dbReference type="OMA" id="DMCATIT"/>
<dbReference type="Gene3D" id="3.30.70.330">
    <property type="match status" value="1"/>
</dbReference>
<dbReference type="OrthoDB" id="7763451at2759"/>
<feature type="domain" description="RRM" evidence="3">
    <location>
        <begin position="4"/>
        <end position="78"/>
    </location>
</feature>